<keyword evidence="4" id="KW-1185">Reference proteome</keyword>
<keyword evidence="2" id="KW-0472">Membrane</keyword>
<sequence>MGKEQEGRGNRQQRRMGREEEMVWSQFYRTVGDPTVAAELIAHMDQDDDARRQHSGLYLRCRQSLRRAKERQARARAVGKALRFMLFGVLGWPFAVLARCWRFTAEAGLAFLVRHDEPATVQLRKIGKRPAQKSKAVQEEPKAPATGSESR</sequence>
<feature type="region of interest" description="Disordered" evidence="1">
    <location>
        <begin position="125"/>
        <end position="151"/>
    </location>
</feature>
<dbReference type="EMBL" id="WNLA01000006">
    <property type="protein sequence ID" value="MTW02707.1"/>
    <property type="molecule type" value="Genomic_DNA"/>
</dbReference>
<comment type="caution">
    <text evidence="3">The sequence shown here is derived from an EMBL/GenBank/DDBJ whole genome shotgun (WGS) entry which is preliminary data.</text>
</comment>
<accession>A0A6L6PYS4</accession>
<dbReference type="RefSeq" id="WP_155439106.1">
    <property type="nucleotide sequence ID" value="NZ_WNLA01000006.1"/>
</dbReference>
<protein>
    <submittedName>
        <fullName evidence="3">Uncharacterized protein</fullName>
    </submittedName>
</protein>
<keyword evidence="2" id="KW-1133">Transmembrane helix</keyword>
<dbReference type="Proteomes" id="UP000484015">
    <property type="component" value="Unassembled WGS sequence"/>
</dbReference>
<organism evidence="3 4">
    <name type="scientific">Pseudoduganella ginsengisoli</name>
    <dbReference type="NCBI Taxonomy" id="1462440"/>
    <lineage>
        <taxon>Bacteria</taxon>
        <taxon>Pseudomonadati</taxon>
        <taxon>Pseudomonadota</taxon>
        <taxon>Betaproteobacteria</taxon>
        <taxon>Burkholderiales</taxon>
        <taxon>Oxalobacteraceae</taxon>
        <taxon>Telluria group</taxon>
        <taxon>Pseudoduganella</taxon>
    </lineage>
</organism>
<evidence type="ECO:0000256" key="1">
    <source>
        <dbReference type="SAM" id="MobiDB-lite"/>
    </source>
</evidence>
<dbReference type="OrthoDB" id="8810628at2"/>
<gene>
    <name evidence="3" type="ORF">GM668_11495</name>
</gene>
<evidence type="ECO:0000313" key="3">
    <source>
        <dbReference type="EMBL" id="MTW02707.1"/>
    </source>
</evidence>
<feature type="transmembrane region" description="Helical" evidence="2">
    <location>
        <begin position="81"/>
        <end position="98"/>
    </location>
</feature>
<reference evidence="3 4" key="1">
    <citation type="submission" date="2019-11" db="EMBL/GenBank/DDBJ databases">
        <title>Type strains purchased from KCTC, JCM and DSMZ.</title>
        <authorList>
            <person name="Lu H."/>
        </authorList>
    </citation>
    <scope>NUCLEOTIDE SEQUENCE [LARGE SCALE GENOMIC DNA]</scope>
    <source>
        <strain evidence="3 4">KCTC 42409</strain>
    </source>
</reference>
<name>A0A6L6PYS4_9BURK</name>
<evidence type="ECO:0000256" key="2">
    <source>
        <dbReference type="SAM" id="Phobius"/>
    </source>
</evidence>
<dbReference type="AlphaFoldDB" id="A0A6L6PYS4"/>
<keyword evidence="2" id="KW-0812">Transmembrane</keyword>
<evidence type="ECO:0000313" key="4">
    <source>
        <dbReference type="Proteomes" id="UP000484015"/>
    </source>
</evidence>
<proteinExistence type="predicted"/>